<evidence type="ECO:0000256" key="8">
    <source>
        <dbReference type="ARBA" id="ARBA00023077"/>
    </source>
</evidence>
<feature type="chain" id="PRO_5047100371" evidence="13">
    <location>
        <begin position="23"/>
        <end position="693"/>
    </location>
</feature>
<feature type="signal peptide" evidence="13">
    <location>
        <begin position="1"/>
        <end position="22"/>
    </location>
</feature>
<name>A0ABU0ZXW6_9FLAO</name>
<reference evidence="16 17" key="1">
    <citation type="submission" date="2023-08" db="EMBL/GenBank/DDBJ databases">
        <title>Mesonia sp. MT50, isolated from deep-sea sediment of the Mariana Trench.</title>
        <authorList>
            <person name="Fu H."/>
        </authorList>
    </citation>
    <scope>NUCLEOTIDE SEQUENCE [LARGE SCALE GENOMIC DNA]</scope>
    <source>
        <strain evidence="16 17">MT50</strain>
    </source>
</reference>
<evidence type="ECO:0000256" key="7">
    <source>
        <dbReference type="ARBA" id="ARBA00023065"/>
    </source>
</evidence>
<feature type="domain" description="TonB-dependent receptor-like beta-barrel" evidence="14">
    <location>
        <begin position="243"/>
        <end position="651"/>
    </location>
</feature>
<dbReference type="PROSITE" id="PS52016">
    <property type="entry name" value="TONB_DEPENDENT_REC_3"/>
    <property type="match status" value="1"/>
</dbReference>
<sequence length="693" mass="78127">MKSPFFLYGFVFVIFSCWNAQAQKYQDSTLLDQVILKAPSLQGELTKTPAAVNLLETPELNRGSTNLLTEIFNRIPGVYTQAGALNTNRITIRGIGSRAQYGTNRVKAYFSEIPLSTGDGETVLNDIDLEAVDRVEIIKGPNSSLYGSGLGGVIQVMPFQSSENQSFTKLSSVFGSYGLQKQTASLGYAKKNASVFASYNHLKQEGYRENADYDRKTFHLNSSIQISEKSQLHILGNFTRLKAYISSSISLSVFKENPRQAAFTWKTAQGYESYDRFLLGISYEYQFSEKLAQTTSFFTNYKDAYEPRPFDILKQKAYNLGARTRFTYRDQVFQLPIKASIGAEILQENYSGSNFENLYEEFPNQGSVRGVMISNLEQNRNYYNVFAQGELQVLPKLKLVGGLNINATNYTLTNLFTEEVATPTSEGKFESIVAPRAAALYEITPQKNVYINLSKGFSIPTVDETLTPRGNINNTLKPEIGWNYELGFKGSWEKNLYIELALYSIQVSDLLVAERVENDQYIGKNAGKTNHNGLEFLLRYNWNLNQNFQFQTYASAELNAYSFDDFNDEGEDFSGNELTGMPDHKINLGVDAVIFKHFSLNTNALWVAEIPLNDENLVYSDAYQLLNLKAFYRLQLLPKIEMDFNLGINNVLNESYAASILPNAVGFGGKESRYFYPGNNRNFYGGLSLSYKL</sequence>
<evidence type="ECO:0000256" key="2">
    <source>
        <dbReference type="ARBA" id="ARBA00022448"/>
    </source>
</evidence>
<dbReference type="PANTHER" id="PTHR32552">
    <property type="entry name" value="FERRICHROME IRON RECEPTOR-RELATED"/>
    <property type="match status" value="1"/>
</dbReference>
<keyword evidence="16" id="KW-0675">Receptor</keyword>
<keyword evidence="7" id="KW-0406">Ion transport</keyword>
<evidence type="ECO:0000259" key="15">
    <source>
        <dbReference type="Pfam" id="PF07715"/>
    </source>
</evidence>
<evidence type="ECO:0000259" key="14">
    <source>
        <dbReference type="Pfam" id="PF00593"/>
    </source>
</evidence>
<dbReference type="Gene3D" id="2.170.130.10">
    <property type="entry name" value="TonB-dependent receptor, plug domain"/>
    <property type="match status" value="1"/>
</dbReference>
<comment type="subcellular location">
    <subcellularLocation>
        <location evidence="1 11">Cell outer membrane</location>
        <topology evidence="1 11">Multi-pass membrane protein</topology>
    </subcellularLocation>
</comment>
<evidence type="ECO:0000256" key="5">
    <source>
        <dbReference type="ARBA" id="ARBA00022692"/>
    </source>
</evidence>
<evidence type="ECO:0000256" key="11">
    <source>
        <dbReference type="PROSITE-ProRule" id="PRU01360"/>
    </source>
</evidence>
<keyword evidence="17" id="KW-1185">Reference proteome</keyword>
<dbReference type="Pfam" id="PF00593">
    <property type="entry name" value="TonB_dep_Rec_b-barrel"/>
    <property type="match status" value="1"/>
</dbReference>
<evidence type="ECO:0000256" key="6">
    <source>
        <dbReference type="ARBA" id="ARBA00023004"/>
    </source>
</evidence>
<evidence type="ECO:0000256" key="9">
    <source>
        <dbReference type="ARBA" id="ARBA00023136"/>
    </source>
</evidence>
<keyword evidence="9 11" id="KW-0472">Membrane</keyword>
<keyword evidence="4" id="KW-0410">Iron transport</keyword>
<dbReference type="InterPro" id="IPR037066">
    <property type="entry name" value="Plug_dom_sf"/>
</dbReference>
<evidence type="ECO:0000256" key="13">
    <source>
        <dbReference type="SAM" id="SignalP"/>
    </source>
</evidence>
<organism evidence="16 17">
    <name type="scientific">Mesonia profundi</name>
    <dbReference type="NCBI Taxonomy" id="3070998"/>
    <lineage>
        <taxon>Bacteria</taxon>
        <taxon>Pseudomonadati</taxon>
        <taxon>Bacteroidota</taxon>
        <taxon>Flavobacteriia</taxon>
        <taxon>Flavobacteriales</taxon>
        <taxon>Flavobacteriaceae</taxon>
        <taxon>Mesonia</taxon>
    </lineage>
</organism>
<keyword evidence="6" id="KW-0408">Iron</keyword>
<evidence type="ECO:0000313" key="16">
    <source>
        <dbReference type="EMBL" id="MDQ7916310.1"/>
    </source>
</evidence>
<dbReference type="PROSITE" id="PS51257">
    <property type="entry name" value="PROKAR_LIPOPROTEIN"/>
    <property type="match status" value="1"/>
</dbReference>
<dbReference type="RefSeq" id="WP_308862929.1">
    <property type="nucleotide sequence ID" value="NZ_JAVHUL010000003.1"/>
</dbReference>
<dbReference type="InterPro" id="IPR036942">
    <property type="entry name" value="Beta-barrel_TonB_sf"/>
</dbReference>
<keyword evidence="5 11" id="KW-0812">Transmembrane</keyword>
<evidence type="ECO:0000256" key="3">
    <source>
        <dbReference type="ARBA" id="ARBA00022452"/>
    </source>
</evidence>
<dbReference type="InterPro" id="IPR039426">
    <property type="entry name" value="TonB-dep_rcpt-like"/>
</dbReference>
<evidence type="ECO:0000256" key="4">
    <source>
        <dbReference type="ARBA" id="ARBA00022496"/>
    </source>
</evidence>
<keyword evidence="10 11" id="KW-0998">Cell outer membrane</keyword>
<dbReference type="Gene3D" id="2.40.170.20">
    <property type="entry name" value="TonB-dependent receptor, beta-barrel domain"/>
    <property type="match status" value="1"/>
</dbReference>
<comment type="caution">
    <text evidence="16">The sequence shown here is derived from an EMBL/GenBank/DDBJ whole genome shotgun (WGS) entry which is preliminary data.</text>
</comment>
<keyword evidence="8 12" id="KW-0798">TonB box</keyword>
<comment type="similarity">
    <text evidence="11 12">Belongs to the TonB-dependent receptor family.</text>
</comment>
<dbReference type="PANTHER" id="PTHR32552:SF81">
    <property type="entry name" value="TONB-DEPENDENT OUTER MEMBRANE RECEPTOR"/>
    <property type="match status" value="1"/>
</dbReference>
<dbReference type="InterPro" id="IPR000531">
    <property type="entry name" value="Beta-barrel_TonB"/>
</dbReference>
<keyword evidence="2 11" id="KW-0813">Transport</keyword>
<evidence type="ECO:0000313" key="17">
    <source>
        <dbReference type="Proteomes" id="UP001230915"/>
    </source>
</evidence>
<feature type="domain" description="TonB-dependent receptor plug" evidence="15">
    <location>
        <begin position="46"/>
        <end position="153"/>
    </location>
</feature>
<dbReference type="EMBL" id="JAVHUL010000003">
    <property type="protein sequence ID" value="MDQ7916310.1"/>
    <property type="molecule type" value="Genomic_DNA"/>
</dbReference>
<evidence type="ECO:0000256" key="1">
    <source>
        <dbReference type="ARBA" id="ARBA00004571"/>
    </source>
</evidence>
<accession>A0ABU0ZXW6</accession>
<dbReference type="Proteomes" id="UP001230915">
    <property type="component" value="Unassembled WGS sequence"/>
</dbReference>
<gene>
    <name evidence="16" type="ORF">RBU60_01885</name>
</gene>
<evidence type="ECO:0000256" key="10">
    <source>
        <dbReference type="ARBA" id="ARBA00023237"/>
    </source>
</evidence>
<dbReference type="Pfam" id="PF07715">
    <property type="entry name" value="Plug"/>
    <property type="match status" value="1"/>
</dbReference>
<keyword evidence="13" id="KW-0732">Signal</keyword>
<dbReference type="InterPro" id="IPR012910">
    <property type="entry name" value="Plug_dom"/>
</dbReference>
<evidence type="ECO:0000256" key="12">
    <source>
        <dbReference type="RuleBase" id="RU003357"/>
    </source>
</evidence>
<dbReference type="SUPFAM" id="SSF56935">
    <property type="entry name" value="Porins"/>
    <property type="match status" value="1"/>
</dbReference>
<proteinExistence type="inferred from homology"/>
<protein>
    <submittedName>
        <fullName evidence="16">TonB-dependent receptor</fullName>
    </submittedName>
</protein>
<keyword evidence="3 11" id="KW-1134">Transmembrane beta strand</keyword>